<sequence length="165" mass="18064">MGWLLSGFNSLIAIGLAMAIAFGGGVYAGHKYEKNYYEARIAKDKEAYQEALAQDKAKYDLAASDYFQQVKKEQVKNVGYQKQVRGAAYTKDIDAWNAKFGSPVSYGFIRLYNASATGETTNPANTDNLSSPVDLATVLTTTIENHGKYREVAAQIEALKTANSK</sequence>
<evidence type="ECO:0000313" key="2">
    <source>
        <dbReference type="EMBL" id="CAB4147788.1"/>
    </source>
</evidence>
<keyword evidence="1" id="KW-1133">Transmembrane helix</keyword>
<proteinExistence type="predicted"/>
<reference evidence="2" key="1">
    <citation type="submission" date="2020-04" db="EMBL/GenBank/DDBJ databases">
        <authorList>
            <person name="Chiriac C."/>
            <person name="Salcher M."/>
            <person name="Ghai R."/>
            <person name="Kavagutti S V."/>
        </authorList>
    </citation>
    <scope>NUCLEOTIDE SEQUENCE</scope>
</reference>
<gene>
    <name evidence="2" type="ORF">UFOVP507_47</name>
</gene>
<feature type="transmembrane region" description="Helical" evidence="1">
    <location>
        <begin position="6"/>
        <end position="28"/>
    </location>
</feature>
<accession>A0A6J5MMC0</accession>
<keyword evidence="1" id="KW-0472">Membrane</keyword>
<dbReference type="EMBL" id="LR796486">
    <property type="protein sequence ID" value="CAB4147788.1"/>
    <property type="molecule type" value="Genomic_DNA"/>
</dbReference>
<organism evidence="2">
    <name type="scientific">uncultured Caudovirales phage</name>
    <dbReference type="NCBI Taxonomy" id="2100421"/>
    <lineage>
        <taxon>Viruses</taxon>
        <taxon>Duplodnaviria</taxon>
        <taxon>Heunggongvirae</taxon>
        <taxon>Uroviricota</taxon>
        <taxon>Caudoviricetes</taxon>
        <taxon>Peduoviridae</taxon>
        <taxon>Maltschvirus</taxon>
        <taxon>Maltschvirus maltsch</taxon>
    </lineage>
</organism>
<name>A0A6J5MMC0_9CAUD</name>
<keyword evidence="1" id="KW-0812">Transmembrane</keyword>
<evidence type="ECO:0000256" key="1">
    <source>
        <dbReference type="SAM" id="Phobius"/>
    </source>
</evidence>
<protein>
    <submittedName>
        <fullName evidence="2">Uncharacterized protein</fullName>
    </submittedName>
</protein>